<proteinExistence type="predicted"/>
<keyword evidence="2" id="KW-1185">Reference proteome</keyword>
<protein>
    <submittedName>
        <fullName evidence="1">Uncharacterized protein</fullName>
    </submittedName>
</protein>
<reference evidence="1" key="1">
    <citation type="submission" date="2025-08" db="UniProtKB">
        <authorList>
            <consortium name="Ensembl"/>
        </authorList>
    </citation>
    <scope>IDENTIFICATION</scope>
</reference>
<dbReference type="Proteomes" id="UP000694408">
    <property type="component" value="Unplaced"/>
</dbReference>
<organism evidence="1 2">
    <name type="scientific">Junco hyemalis</name>
    <name type="common">Dark-eyed junco</name>
    <dbReference type="NCBI Taxonomy" id="40217"/>
    <lineage>
        <taxon>Eukaryota</taxon>
        <taxon>Metazoa</taxon>
        <taxon>Chordata</taxon>
        <taxon>Craniata</taxon>
        <taxon>Vertebrata</taxon>
        <taxon>Euteleostomi</taxon>
        <taxon>Archelosauria</taxon>
        <taxon>Archosauria</taxon>
        <taxon>Dinosauria</taxon>
        <taxon>Saurischia</taxon>
        <taxon>Theropoda</taxon>
        <taxon>Coelurosauria</taxon>
        <taxon>Aves</taxon>
        <taxon>Neognathae</taxon>
        <taxon>Neoaves</taxon>
        <taxon>Telluraves</taxon>
        <taxon>Australaves</taxon>
        <taxon>Passeriformes</taxon>
        <taxon>Passerellidae</taxon>
        <taxon>Junco</taxon>
    </lineage>
</organism>
<reference evidence="1" key="2">
    <citation type="submission" date="2025-09" db="UniProtKB">
        <authorList>
            <consortium name="Ensembl"/>
        </authorList>
    </citation>
    <scope>IDENTIFICATION</scope>
</reference>
<sequence>MVWISVPSISGWASHLPCFCVRQSPSAAAPALMDGSAWCRHRDGPGAQIYCFWEGRSVSRGTGWAPSRAGLPLPTAAPLAALIRPNSSSWQLRAGSSSCRGFYCNVGALLGLEFELGSCCCLLGFCSMGWLRGAANKLCRAVESKAGEHLQLLHMGET</sequence>
<dbReference type="AlphaFoldDB" id="A0A8C5IIA4"/>
<dbReference type="Ensembl" id="ENSJHYT00000003713.1">
    <property type="protein sequence ID" value="ENSJHYP00000003022.1"/>
    <property type="gene ID" value="ENSJHYG00000002477.1"/>
</dbReference>
<accession>A0A8C5IIA4</accession>
<name>A0A8C5IIA4_JUNHY</name>
<evidence type="ECO:0000313" key="2">
    <source>
        <dbReference type="Proteomes" id="UP000694408"/>
    </source>
</evidence>
<evidence type="ECO:0000313" key="1">
    <source>
        <dbReference type="Ensembl" id="ENSJHYP00000003022.1"/>
    </source>
</evidence>